<proteinExistence type="predicted"/>
<dbReference type="Proteomes" id="UP001064489">
    <property type="component" value="Chromosome 4"/>
</dbReference>
<accession>A0AAD5IZT2</accession>
<reference evidence="1" key="1">
    <citation type="journal article" date="2022" name="Plant J.">
        <title>Strategies of tolerance reflected in two North American maple genomes.</title>
        <authorList>
            <person name="McEvoy S.L."/>
            <person name="Sezen U.U."/>
            <person name="Trouern-Trend A."/>
            <person name="McMahon S.M."/>
            <person name="Schaberg P.G."/>
            <person name="Yang J."/>
            <person name="Wegrzyn J.L."/>
            <person name="Swenson N.G."/>
        </authorList>
    </citation>
    <scope>NUCLEOTIDE SEQUENCE</scope>
    <source>
        <strain evidence="1">91603</strain>
    </source>
</reference>
<gene>
    <name evidence="1" type="ORF">LWI28_011965</name>
</gene>
<sequence length="124" mass="14955">MSKCFNNWIKDERDKPILTLLEHLRRKVMARFSDKCEELEKLKESITPYARQTLITNEKKREGSCKYIMIIELHCKHVVVVFMYNIVFSHDHVHWYYAKEALKLTYSGAINHILEESIWPEYYS</sequence>
<organism evidence="1 2">
    <name type="scientific">Acer negundo</name>
    <name type="common">Box elder</name>
    <dbReference type="NCBI Taxonomy" id="4023"/>
    <lineage>
        <taxon>Eukaryota</taxon>
        <taxon>Viridiplantae</taxon>
        <taxon>Streptophyta</taxon>
        <taxon>Embryophyta</taxon>
        <taxon>Tracheophyta</taxon>
        <taxon>Spermatophyta</taxon>
        <taxon>Magnoliopsida</taxon>
        <taxon>eudicotyledons</taxon>
        <taxon>Gunneridae</taxon>
        <taxon>Pentapetalae</taxon>
        <taxon>rosids</taxon>
        <taxon>malvids</taxon>
        <taxon>Sapindales</taxon>
        <taxon>Sapindaceae</taxon>
        <taxon>Hippocastanoideae</taxon>
        <taxon>Acereae</taxon>
        <taxon>Acer</taxon>
    </lineage>
</organism>
<evidence type="ECO:0000313" key="1">
    <source>
        <dbReference type="EMBL" id="KAI9181154.1"/>
    </source>
</evidence>
<name>A0AAD5IZT2_ACENE</name>
<comment type="caution">
    <text evidence="1">The sequence shown here is derived from an EMBL/GenBank/DDBJ whole genome shotgun (WGS) entry which is preliminary data.</text>
</comment>
<reference evidence="1" key="2">
    <citation type="submission" date="2023-02" db="EMBL/GenBank/DDBJ databases">
        <authorList>
            <person name="Swenson N.G."/>
            <person name="Wegrzyn J.L."/>
            <person name="Mcevoy S.L."/>
        </authorList>
    </citation>
    <scope>NUCLEOTIDE SEQUENCE</scope>
    <source>
        <strain evidence="1">91603</strain>
        <tissue evidence="1">Leaf</tissue>
    </source>
</reference>
<dbReference type="EMBL" id="JAJSOW010000101">
    <property type="protein sequence ID" value="KAI9181154.1"/>
    <property type="molecule type" value="Genomic_DNA"/>
</dbReference>
<keyword evidence="2" id="KW-1185">Reference proteome</keyword>
<evidence type="ECO:0000313" key="2">
    <source>
        <dbReference type="Proteomes" id="UP001064489"/>
    </source>
</evidence>
<dbReference type="AlphaFoldDB" id="A0AAD5IZT2"/>
<protein>
    <submittedName>
        <fullName evidence="1">Uncharacterized protein</fullName>
    </submittedName>
</protein>